<accession>A0ABV7LH66</accession>
<gene>
    <name evidence="1" type="ORF">ACFOEX_13055</name>
</gene>
<evidence type="ECO:0000313" key="1">
    <source>
        <dbReference type="EMBL" id="MFC3267270.1"/>
    </source>
</evidence>
<keyword evidence="2" id="KW-1185">Reference proteome</keyword>
<reference evidence="2" key="1">
    <citation type="journal article" date="2019" name="Int. J. Syst. Evol. Microbiol.">
        <title>The Global Catalogue of Microorganisms (GCM) 10K type strain sequencing project: providing services to taxonomists for standard genome sequencing and annotation.</title>
        <authorList>
            <consortium name="The Broad Institute Genomics Platform"/>
            <consortium name="The Broad Institute Genome Sequencing Center for Infectious Disease"/>
            <person name="Wu L."/>
            <person name="Ma J."/>
        </authorList>
    </citation>
    <scope>NUCLEOTIDE SEQUENCE [LARGE SCALE GENOMIC DNA]</scope>
    <source>
        <strain evidence="2">CCM 7941</strain>
    </source>
</reference>
<organism evidence="1 2">
    <name type="scientific">Camelimonas abortus</name>
    <dbReference type="NCBI Taxonomy" id="1017184"/>
    <lineage>
        <taxon>Bacteria</taxon>
        <taxon>Pseudomonadati</taxon>
        <taxon>Pseudomonadota</taxon>
        <taxon>Alphaproteobacteria</taxon>
        <taxon>Hyphomicrobiales</taxon>
        <taxon>Chelatococcaceae</taxon>
        <taxon>Camelimonas</taxon>
    </lineage>
</organism>
<evidence type="ECO:0000313" key="2">
    <source>
        <dbReference type="Proteomes" id="UP001595536"/>
    </source>
</evidence>
<dbReference type="RefSeq" id="WP_376829152.1">
    <property type="nucleotide sequence ID" value="NZ_JBHLWR010000005.1"/>
</dbReference>
<comment type="caution">
    <text evidence="1">The sequence shown here is derived from an EMBL/GenBank/DDBJ whole genome shotgun (WGS) entry which is preliminary data.</text>
</comment>
<dbReference type="InterPro" id="IPR024659">
    <property type="entry name" value="Phage_coat_Gp5"/>
</dbReference>
<name>A0ABV7LH66_9HYPH</name>
<dbReference type="EMBL" id="JBHRUV010000098">
    <property type="protein sequence ID" value="MFC3267270.1"/>
    <property type="molecule type" value="Genomic_DNA"/>
</dbReference>
<dbReference type="Pfam" id="PF11651">
    <property type="entry name" value="P22_CoatProtein"/>
    <property type="match status" value="1"/>
</dbReference>
<dbReference type="Proteomes" id="UP001595536">
    <property type="component" value="Unassembled WGS sequence"/>
</dbReference>
<proteinExistence type="predicted"/>
<protein>
    <submittedName>
        <fullName evidence="1">P22 phage major capsid protein family protein</fullName>
    </submittedName>
</protein>
<dbReference type="Gene3D" id="2.40.30.240">
    <property type="match status" value="1"/>
</dbReference>
<sequence>MANRTLQTSLIAKAAVRILENELGAAKAVYRGYEDEFSKSVNGYEVGDTITIRRPADFTVRDGAVASNQDVSEGKTSLVIDKQKGIDFSFTSKELTLDITELSERVIRPAMIQLANQVDKDLLSLATSVPNWVGTPGESIKGFKDFAAAVERLDELGVPKGDRSAFLAPSDFWGLLGSQTNLYVQDAARGAYREGALGNIAGVNTFMSQNVATFTTGSRSGSSIAVNGSITAATVTWEAVRDTNVQTISIDGLGGATQTLAAGDVFTIADVYDVNPVTKQPLPFLKQFTVVEGATGSGSAIASLKITPAMIWSGAHQTVAVKAGVTDLDNKAITLVGAASTGYRQSMIFHKNAFALVMAPLVAPPGAVDVARESYKGISARLVPYYDGSNDVSRYRLDILYGIKAVDPRLAIRVSGSAAS</sequence>